<dbReference type="EMBL" id="CP060788">
    <property type="protein sequence ID" value="QNP54535.1"/>
    <property type="molecule type" value="Genomic_DNA"/>
</dbReference>
<dbReference type="KEGG" id="hqi:H9L05_22760"/>
<dbReference type="AlphaFoldDB" id="A0A7H0H1W9"/>
<evidence type="ECO:0000313" key="2">
    <source>
        <dbReference type="EMBL" id="QNP54535.1"/>
    </source>
</evidence>
<gene>
    <name evidence="2" type="ORF">H9L05_22760</name>
</gene>
<keyword evidence="3" id="KW-1185">Reference proteome</keyword>
<proteinExistence type="predicted"/>
<accession>A0A7H0H1W9</accession>
<name>A0A7H0H1W9_9BACT</name>
<dbReference type="RefSeq" id="WP_187734694.1">
    <property type="nucleotide sequence ID" value="NZ_BMFN01000008.1"/>
</dbReference>
<feature type="region of interest" description="Disordered" evidence="1">
    <location>
        <begin position="1"/>
        <end position="27"/>
    </location>
</feature>
<dbReference type="Proteomes" id="UP000516093">
    <property type="component" value="Plasmid p_unnamed4"/>
</dbReference>
<reference evidence="2 3" key="1">
    <citation type="submission" date="2020-08" db="EMBL/GenBank/DDBJ databases">
        <title>Genome sequence of Hymenobacter qilianensis JCM 19763T.</title>
        <authorList>
            <person name="Hyun D.-W."/>
            <person name="Bae J.-W."/>
        </authorList>
    </citation>
    <scope>NUCLEOTIDE SEQUENCE [LARGE SCALE GENOMIC DNA]</scope>
    <source>
        <strain evidence="2 3">JCM 19763</strain>
        <plasmid evidence="2 3">p_unnamed4</plasmid>
    </source>
</reference>
<organism evidence="2 3">
    <name type="scientific">Hymenobacter qilianensis</name>
    <dbReference type="NCBI Taxonomy" id="1385715"/>
    <lineage>
        <taxon>Bacteria</taxon>
        <taxon>Pseudomonadati</taxon>
        <taxon>Bacteroidota</taxon>
        <taxon>Cytophagia</taxon>
        <taxon>Cytophagales</taxon>
        <taxon>Hymenobacteraceae</taxon>
        <taxon>Hymenobacter</taxon>
    </lineage>
</organism>
<protein>
    <submittedName>
        <fullName evidence="2">Uncharacterized protein</fullName>
    </submittedName>
</protein>
<geneLocation type="plasmid" evidence="2 3">
    <name>p_unnamed4</name>
</geneLocation>
<sequence length="72" mass="8111">MSDTPDLSAPAPAGYTPPTEPCSFPNLTDRELDRDVVNLFLPEIDLFATDEELAAMYPPGDWARMQRELDRQ</sequence>
<evidence type="ECO:0000313" key="3">
    <source>
        <dbReference type="Proteomes" id="UP000516093"/>
    </source>
</evidence>
<keyword evidence="2" id="KW-0614">Plasmid</keyword>
<evidence type="ECO:0000256" key="1">
    <source>
        <dbReference type="SAM" id="MobiDB-lite"/>
    </source>
</evidence>